<keyword evidence="12" id="KW-1185">Reference proteome</keyword>
<name>A0A7M1USN6_9CREN</name>
<dbReference type="InterPro" id="IPR036739">
    <property type="entry name" value="SLC41_membr_dom_sf"/>
</dbReference>
<dbReference type="OrthoDB" id="86118at2157"/>
<feature type="transmembrane region" description="Helical" evidence="9">
    <location>
        <begin position="318"/>
        <end position="343"/>
    </location>
</feature>
<evidence type="ECO:0000256" key="2">
    <source>
        <dbReference type="ARBA" id="ARBA00009749"/>
    </source>
</evidence>
<dbReference type="RefSeq" id="WP_193435877.1">
    <property type="nucleotide sequence ID" value="NZ_CP063144.1"/>
</dbReference>
<dbReference type="KEGG" id="tcs:IMZ38_05385"/>
<evidence type="ECO:0000313" key="12">
    <source>
        <dbReference type="Proteomes" id="UP000593766"/>
    </source>
</evidence>
<comment type="similarity">
    <text evidence="2">Belongs to the SLC41A transporter family.</text>
</comment>
<evidence type="ECO:0000256" key="9">
    <source>
        <dbReference type="SAM" id="Phobius"/>
    </source>
</evidence>
<dbReference type="Proteomes" id="UP000593766">
    <property type="component" value="Chromosome"/>
</dbReference>
<feature type="domain" description="SLC41A/MgtE integral membrane" evidence="10">
    <location>
        <begin position="44"/>
        <end position="174"/>
    </location>
</feature>
<dbReference type="InterPro" id="IPR045349">
    <property type="entry name" value="SLC41A1-3"/>
</dbReference>
<evidence type="ECO:0000259" key="10">
    <source>
        <dbReference type="Pfam" id="PF01769"/>
    </source>
</evidence>
<proteinExistence type="inferred from homology"/>
<dbReference type="PANTHER" id="PTHR16228">
    <property type="entry name" value="DIVALENT CATION TRANSPORTER SOLUTE CARRIER FAMILY 41"/>
    <property type="match status" value="1"/>
</dbReference>
<dbReference type="Pfam" id="PF01769">
    <property type="entry name" value="MgtE"/>
    <property type="match status" value="2"/>
</dbReference>
<evidence type="ECO:0000313" key="11">
    <source>
        <dbReference type="EMBL" id="QOR94072.1"/>
    </source>
</evidence>
<feature type="transmembrane region" description="Helical" evidence="9">
    <location>
        <begin position="155"/>
        <end position="182"/>
    </location>
</feature>
<dbReference type="GeneID" id="59454829"/>
<dbReference type="GO" id="GO:0008324">
    <property type="term" value="F:monoatomic cation transmembrane transporter activity"/>
    <property type="evidence" value="ECO:0007669"/>
    <property type="project" value="InterPro"/>
</dbReference>
<sequence>MLNKRVNRLLISMGALGVGEVLAGLSLQTSVEILTLYPVFLMLIPGLMDLRGDVYGAFGYRLTTALHIGETEPRILSKYNLYNVLISYSVTIIASIIIALLAYIISASLGLSSPDLLTLLFISLASSTIVYLILTPVTTFSIILLFKTGRDPTDFVATIVTGVGDALTPFTFITVSSLFQALSPSSEAIIVASLSTVAIVSVLMVWRAGGLRTLLENTASSVAASFGSSLGGLSLATRTAILARLPLILGSLPAFNALIGAGMGVLGNSLNVKLHLGVENSLREYVDDSKTIAIATIVAVLVSMVIVSGLTLTSIQSFGISVLIIGLSFPVLFLLSSLLTFYLTQVSFKMGWNPDNLVFPLMTTFVDLDGPLIVSSVASFFV</sequence>
<evidence type="ECO:0000256" key="3">
    <source>
        <dbReference type="ARBA" id="ARBA00022448"/>
    </source>
</evidence>
<dbReference type="GO" id="GO:0016020">
    <property type="term" value="C:membrane"/>
    <property type="evidence" value="ECO:0007669"/>
    <property type="project" value="UniProtKB-SubCell"/>
</dbReference>
<evidence type="ECO:0000256" key="7">
    <source>
        <dbReference type="ARBA" id="ARBA00023065"/>
    </source>
</evidence>
<gene>
    <name evidence="11" type="ORF">IMZ38_05385</name>
</gene>
<keyword evidence="6 9" id="KW-1133">Transmembrane helix</keyword>
<evidence type="ECO:0000256" key="8">
    <source>
        <dbReference type="ARBA" id="ARBA00023136"/>
    </source>
</evidence>
<keyword evidence="3" id="KW-0813">Transport</keyword>
<dbReference type="Gene3D" id="1.10.357.20">
    <property type="entry name" value="SLC41 divalent cation transporters, integral membrane domain"/>
    <property type="match status" value="2"/>
</dbReference>
<keyword evidence="4 9" id="KW-0812">Transmembrane</keyword>
<protein>
    <submittedName>
        <fullName evidence="11">Magnesium transporter</fullName>
    </submittedName>
</protein>
<reference evidence="11 12" key="1">
    <citation type="submission" date="2020-10" db="EMBL/GenBank/DDBJ databases">
        <title>Complete genome sequence of Thermosphaera aggregans strain 3507.</title>
        <authorList>
            <person name="Zayulina K.S."/>
            <person name="Elcheninov A.G."/>
            <person name="Toshchakov S.V."/>
            <person name="Kublanov I.V."/>
            <person name="Kochetkova T.V."/>
        </authorList>
    </citation>
    <scope>NUCLEOTIDE SEQUENCE [LARGE SCALE GENOMIC DNA]</scope>
    <source>
        <strain evidence="11 12">3507</strain>
    </source>
</reference>
<evidence type="ECO:0000256" key="1">
    <source>
        <dbReference type="ARBA" id="ARBA00004141"/>
    </source>
</evidence>
<comment type="subcellular location">
    <subcellularLocation>
        <location evidence="1">Membrane</location>
        <topology evidence="1">Multi-pass membrane protein</topology>
    </subcellularLocation>
</comment>
<evidence type="ECO:0000256" key="6">
    <source>
        <dbReference type="ARBA" id="ARBA00022989"/>
    </source>
</evidence>
<evidence type="ECO:0000256" key="5">
    <source>
        <dbReference type="ARBA" id="ARBA00022842"/>
    </source>
</evidence>
<feature type="transmembrane region" description="Helical" evidence="9">
    <location>
        <begin position="117"/>
        <end position="146"/>
    </location>
</feature>
<dbReference type="PANTHER" id="PTHR16228:SF7">
    <property type="entry name" value="SLC41A_MGTE INTEGRAL MEMBRANE DOMAIN-CONTAINING PROTEIN"/>
    <property type="match status" value="1"/>
</dbReference>
<dbReference type="SUPFAM" id="SSF161093">
    <property type="entry name" value="MgtE membrane domain-like"/>
    <property type="match status" value="2"/>
</dbReference>
<feature type="transmembrane region" description="Helical" evidence="9">
    <location>
        <begin position="247"/>
        <end position="270"/>
    </location>
</feature>
<feature type="transmembrane region" description="Helical" evidence="9">
    <location>
        <begin position="291"/>
        <end position="312"/>
    </location>
</feature>
<feature type="domain" description="SLC41A/MgtE integral membrane" evidence="10">
    <location>
        <begin position="253"/>
        <end position="375"/>
    </location>
</feature>
<dbReference type="EMBL" id="CP063144">
    <property type="protein sequence ID" value="QOR94072.1"/>
    <property type="molecule type" value="Genomic_DNA"/>
</dbReference>
<keyword evidence="5" id="KW-0460">Magnesium</keyword>
<keyword evidence="8 9" id="KW-0472">Membrane</keyword>
<feature type="transmembrane region" description="Helical" evidence="9">
    <location>
        <begin position="81"/>
        <end position="105"/>
    </location>
</feature>
<dbReference type="AlphaFoldDB" id="A0A7M1USN6"/>
<accession>A0A7M1USN6</accession>
<dbReference type="InterPro" id="IPR006667">
    <property type="entry name" value="SLC41_membr_dom"/>
</dbReference>
<keyword evidence="7" id="KW-0406">Ion transport</keyword>
<evidence type="ECO:0000256" key="4">
    <source>
        <dbReference type="ARBA" id="ARBA00022692"/>
    </source>
</evidence>
<feature type="transmembrane region" description="Helical" evidence="9">
    <location>
        <begin position="188"/>
        <end position="206"/>
    </location>
</feature>
<organism evidence="11 12">
    <name type="scientific">Thermosphaera chiliense</name>
    <dbReference type="NCBI Taxonomy" id="3402707"/>
    <lineage>
        <taxon>Archaea</taxon>
        <taxon>Thermoproteota</taxon>
        <taxon>Thermoprotei</taxon>
        <taxon>Desulfurococcales</taxon>
        <taxon>Desulfurococcaceae</taxon>
        <taxon>Thermosphaera</taxon>
    </lineage>
</organism>